<dbReference type="Pfam" id="PF14226">
    <property type="entry name" value="DIOX_N"/>
    <property type="match status" value="1"/>
</dbReference>
<dbReference type="Pfam" id="PF03171">
    <property type="entry name" value="2OG-FeII_Oxy"/>
    <property type="match status" value="1"/>
</dbReference>
<dbReference type="InterPro" id="IPR050231">
    <property type="entry name" value="Iron_ascorbate_oxido_reductase"/>
</dbReference>
<evidence type="ECO:0000313" key="5">
    <source>
        <dbReference type="EMBL" id="CAK7231250.1"/>
    </source>
</evidence>
<dbReference type="EMBL" id="CAWUHB010000057">
    <property type="protein sequence ID" value="CAK7231250.1"/>
    <property type="molecule type" value="Genomic_DNA"/>
</dbReference>
<gene>
    <name evidence="5" type="ORF">SCUCBS95973_007847</name>
</gene>
<keyword evidence="2" id="KW-0408">Iron</keyword>
<dbReference type="PRINTS" id="PR00682">
    <property type="entry name" value="IPNSYNTHASE"/>
</dbReference>
<dbReference type="InterPro" id="IPR026992">
    <property type="entry name" value="DIOX_N"/>
</dbReference>
<evidence type="ECO:0000313" key="6">
    <source>
        <dbReference type="Proteomes" id="UP001642405"/>
    </source>
</evidence>
<dbReference type="InterPro" id="IPR044861">
    <property type="entry name" value="IPNS-like_FE2OG_OXY"/>
</dbReference>
<reference evidence="5 6" key="1">
    <citation type="submission" date="2024-01" db="EMBL/GenBank/DDBJ databases">
        <authorList>
            <person name="Allen C."/>
            <person name="Tagirdzhanova G."/>
        </authorList>
    </citation>
    <scope>NUCLEOTIDE SEQUENCE [LARGE SCALE GENOMIC DNA]</scope>
</reference>
<keyword evidence="6" id="KW-1185">Reference proteome</keyword>
<comment type="similarity">
    <text evidence="1 2">Belongs to the iron/ascorbate-dependent oxidoreductase family.</text>
</comment>
<name>A0ABP0CGS1_9PEZI</name>
<evidence type="ECO:0000256" key="3">
    <source>
        <dbReference type="SAM" id="MobiDB-lite"/>
    </source>
</evidence>
<dbReference type="Proteomes" id="UP001642405">
    <property type="component" value="Unassembled WGS sequence"/>
</dbReference>
<evidence type="ECO:0000256" key="1">
    <source>
        <dbReference type="ARBA" id="ARBA00008056"/>
    </source>
</evidence>
<dbReference type="PROSITE" id="PS51471">
    <property type="entry name" value="FE2OG_OXY"/>
    <property type="match status" value="1"/>
</dbReference>
<dbReference type="PANTHER" id="PTHR47990">
    <property type="entry name" value="2-OXOGLUTARATE (2OG) AND FE(II)-DEPENDENT OXYGENASE SUPERFAMILY PROTEIN-RELATED"/>
    <property type="match status" value="1"/>
</dbReference>
<comment type="caution">
    <text evidence="5">The sequence shown here is derived from an EMBL/GenBank/DDBJ whole genome shotgun (WGS) entry which is preliminary data.</text>
</comment>
<keyword evidence="2" id="KW-0560">Oxidoreductase</keyword>
<dbReference type="InterPro" id="IPR027443">
    <property type="entry name" value="IPNS-like_sf"/>
</dbReference>
<dbReference type="InterPro" id="IPR005123">
    <property type="entry name" value="Oxoglu/Fe-dep_dioxygenase_dom"/>
</dbReference>
<feature type="region of interest" description="Disordered" evidence="3">
    <location>
        <begin position="189"/>
        <end position="211"/>
    </location>
</feature>
<keyword evidence="2" id="KW-0479">Metal-binding</keyword>
<feature type="domain" description="Fe2OG dioxygenase" evidence="4">
    <location>
        <begin position="175"/>
        <end position="293"/>
    </location>
</feature>
<accession>A0ABP0CGS1</accession>
<proteinExistence type="inferred from homology"/>
<dbReference type="SUPFAM" id="SSF51197">
    <property type="entry name" value="Clavaminate synthase-like"/>
    <property type="match status" value="1"/>
</dbReference>
<sequence>MSFSLDIPVIDIAASLTGDVDARKACALALRRALEDVGFFQIVGHSVPATLQKQFIAAITAFFALPLAAKQAIGQDRSPCNRGYERIGIERLEELEDNATVEKKEGFTVRPERPLGKFMTGPNQWPARDLPGMADFEQTYMAYFAAVHQLSTHMFRLMALSLDLDEHYFDAFAADPDGIQLCRSHHYPPNPIGDADDDKEGTTAQPKTGRGIGAHTDFGALTLLLQDEIGGLQVLHKPSNTWHPVTPIQGAYVINIGDLMQRWTNDRYLSTMHRVMSPASLKPRYSVAFFNDGALDTVIEAIPTCVAPGETPKYGPLKVADHLMRRYKQSYSIGGATIKTPEDMKPAAVAMDLPQTALAA</sequence>
<organism evidence="5 6">
    <name type="scientific">Sporothrix curviconia</name>
    <dbReference type="NCBI Taxonomy" id="1260050"/>
    <lineage>
        <taxon>Eukaryota</taxon>
        <taxon>Fungi</taxon>
        <taxon>Dikarya</taxon>
        <taxon>Ascomycota</taxon>
        <taxon>Pezizomycotina</taxon>
        <taxon>Sordariomycetes</taxon>
        <taxon>Sordariomycetidae</taxon>
        <taxon>Ophiostomatales</taxon>
        <taxon>Ophiostomataceae</taxon>
        <taxon>Sporothrix</taxon>
    </lineage>
</organism>
<evidence type="ECO:0000259" key="4">
    <source>
        <dbReference type="PROSITE" id="PS51471"/>
    </source>
</evidence>
<protein>
    <recommendedName>
        <fullName evidence="4">Fe2OG dioxygenase domain-containing protein</fullName>
    </recommendedName>
</protein>
<dbReference type="Gene3D" id="2.60.120.330">
    <property type="entry name" value="B-lactam Antibiotic, Isopenicillin N Synthase, Chain"/>
    <property type="match status" value="1"/>
</dbReference>
<evidence type="ECO:0000256" key="2">
    <source>
        <dbReference type="RuleBase" id="RU003682"/>
    </source>
</evidence>